<feature type="chain" id="PRO_5032792415" evidence="1">
    <location>
        <begin position="25"/>
        <end position="294"/>
    </location>
</feature>
<dbReference type="EMBL" id="WTYH01000001">
    <property type="protein sequence ID" value="MXO92528.1"/>
    <property type="molecule type" value="Genomic_DNA"/>
</dbReference>
<evidence type="ECO:0000313" key="3">
    <source>
        <dbReference type="Proteomes" id="UP000460626"/>
    </source>
</evidence>
<dbReference type="RefSeq" id="WP_131451900.1">
    <property type="nucleotide sequence ID" value="NZ_BMJK01000001.1"/>
</dbReference>
<evidence type="ECO:0000256" key="1">
    <source>
        <dbReference type="SAM" id="SignalP"/>
    </source>
</evidence>
<sequence length="294" mass="30188">MSMYRLLAAAAALALATPALPVLAQDTLDIAGRSEAARAAEETGRLMVDVQNATAIAQQQYAGMTENAVTAGYMGAIAMPGEALGVWDTVIVGRRGEAEDAPFVALAEYEIAGGEITGEVIHTLADAPLLDGRASAMAQARLFAPRAVIAAGNTGFCVGDGAQGSTVVFSTIVLPPREDGSFDAYVLNGPIEPGAIPLGKHFRVSFDAFGIDGEPTLLTDTCEVVTWDPAADTAMNVYVTEYAGGSAPNEIHAFVSSLLPMSLGVVTGDEIWPMAGGMIAPPVPAAEAGYVSGE</sequence>
<dbReference type="Proteomes" id="UP000460626">
    <property type="component" value="Unassembled WGS sequence"/>
</dbReference>
<reference evidence="2 3" key="1">
    <citation type="submission" date="2019-12" db="EMBL/GenBank/DDBJ databases">
        <title>Genomic-based taxomic classification of the family Erythrobacteraceae.</title>
        <authorList>
            <person name="Xu L."/>
        </authorList>
    </citation>
    <scope>NUCLEOTIDE SEQUENCE [LARGE SCALE GENOMIC DNA]</scope>
    <source>
        <strain evidence="2 3">RC4-10-4</strain>
    </source>
</reference>
<dbReference type="AlphaFoldDB" id="A0A844ZXS3"/>
<comment type="caution">
    <text evidence="2">The sequence shown here is derived from an EMBL/GenBank/DDBJ whole genome shotgun (WGS) entry which is preliminary data.</text>
</comment>
<name>A0A844ZXS3_9SPHN</name>
<keyword evidence="1" id="KW-0732">Signal</keyword>
<gene>
    <name evidence="2" type="ORF">GRI62_02775</name>
</gene>
<keyword evidence="3" id="KW-1185">Reference proteome</keyword>
<feature type="signal peptide" evidence="1">
    <location>
        <begin position="1"/>
        <end position="24"/>
    </location>
</feature>
<organism evidence="2 3">
    <name type="scientific">Aurantiacibacter arachoides</name>
    <dbReference type="NCBI Taxonomy" id="1850444"/>
    <lineage>
        <taxon>Bacteria</taxon>
        <taxon>Pseudomonadati</taxon>
        <taxon>Pseudomonadota</taxon>
        <taxon>Alphaproteobacteria</taxon>
        <taxon>Sphingomonadales</taxon>
        <taxon>Erythrobacteraceae</taxon>
        <taxon>Aurantiacibacter</taxon>
    </lineage>
</organism>
<proteinExistence type="predicted"/>
<accession>A0A844ZXS3</accession>
<protein>
    <submittedName>
        <fullName evidence="2">Uncharacterized protein</fullName>
    </submittedName>
</protein>
<evidence type="ECO:0000313" key="2">
    <source>
        <dbReference type="EMBL" id="MXO92528.1"/>
    </source>
</evidence>